<keyword evidence="4" id="KW-1185">Reference proteome</keyword>
<dbReference type="EMBL" id="MU006093">
    <property type="protein sequence ID" value="KAF2840210.1"/>
    <property type="molecule type" value="Genomic_DNA"/>
</dbReference>
<feature type="non-terminal residue" evidence="3">
    <location>
        <position position="86"/>
    </location>
</feature>
<evidence type="ECO:0000256" key="2">
    <source>
        <dbReference type="SAM" id="Phobius"/>
    </source>
</evidence>
<name>A0A9P4VS92_9PEZI</name>
<proteinExistence type="predicted"/>
<accession>A0A9P4VS92</accession>
<feature type="non-terminal residue" evidence="3">
    <location>
        <position position="1"/>
    </location>
</feature>
<protein>
    <submittedName>
        <fullName evidence="3">Uncharacterized protein</fullName>
    </submittedName>
</protein>
<organism evidence="3 4">
    <name type="scientific">Patellaria atrata CBS 101060</name>
    <dbReference type="NCBI Taxonomy" id="1346257"/>
    <lineage>
        <taxon>Eukaryota</taxon>
        <taxon>Fungi</taxon>
        <taxon>Dikarya</taxon>
        <taxon>Ascomycota</taxon>
        <taxon>Pezizomycotina</taxon>
        <taxon>Dothideomycetes</taxon>
        <taxon>Dothideomycetes incertae sedis</taxon>
        <taxon>Patellariales</taxon>
        <taxon>Patellariaceae</taxon>
        <taxon>Patellaria</taxon>
    </lineage>
</organism>
<reference evidence="3" key="1">
    <citation type="journal article" date="2020" name="Stud. Mycol.">
        <title>101 Dothideomycetes genomes: a test case for predicting lifestyles and emergence of pathogens.</title>
        <authorList>
            <person name="Haridas S."/>
            <person name="Albert R."/>
            <person name="Binder M."/>
            <person name="Bloem J."/>
            <person name="Labutti K."/>
            <person name="Salamov A."/>
            <person name="Andreopoulos B."/>
            <person name="Baker S."/>
            <person name="Barry K."/>
            <person name="Bills G."/>
            <person name="Bluhm B."/>
            <person name="Cannon C."/>
            <person name="Castanera R."/>
            <person name="Culley D."/>
            <person name="Daum C."/>
            <person name="Ezra D."/>
            <person name="Gonzalez J."/>
            <person name="Henrissat B."/>
            <person name="Kuo A."/>
            <person name="Liang C."/>
            <person name="Lipzen A."/>
            <person name="Lutzoni F."/>
            <person name="Magnuson J."/>
            <person name="Mondo S."/>
            <person name="Nolan M."/>
            <person name="Ohm R."/>
            <person name="Pangilinan J."/>
            <person name="Park H.-J."/>
            <person name="Ramirez L."/>
            <person name="Alfaro M."/>
            <person name="Sun H."/>
            <person name="Tritt A."/>
            <person name="Yoshinaga Y."/>
            <person name="Zwiers L.-H."/>
            <person name="Turgeon B."/>
            <person name="Goodwin S."/>
            <person name="Spatafora J."/>
            <person name="Crous P."/>
            <person name="Grigoriev I."/>
        </authorList>
    </citation>
    <scope>NUCLEOTIDE SEQUENCE</scope>
    <source>
        <strain evidence="3">CBS 101060</strain>
    </source>
</reference>
<evidence type="ECO:0000256" key="1">
    <source>
        <dbReference type="SAM" id="MobiDB-lite"/>
    </source>
</evidence>
<evidence type="ECO:0000313" key="3">
    <source>
        <dbReference type="EMBL" id="KAF2840210.1"/>
    </source>
</evidence>
<comment type="caution">
    <text evidence="3">The sequence shown here is derived from an EMBL/GenBank/DDBJ whole genome shotgun (WGS) entry which is preliminary data.</text>
</comment>
<dbReference type="OrthoDB" id="4775599at2759"/>
<evidence type="ECO:0000313" key="4">
    <source>
        <dbReference type="Proteomes" id="UP000799429"/>
    </source>
</evidence>
<feature type="region of interest" description="Disordered" evidence="1">
    <location>
        <begin position="58"/>
        <end position="86"/>
    </location>
</feature>
<sequence length="86" mass="9931">VLNFYFVFLLIFLILIFAALYVLHKRKRKAKALSRNSGQAALARDLDGWINTRRFINGRWRGGGPNTVRRQEEGLDENGEAPPPYR</sequence>
<keyword evidence="2" id="KW-1133">Transmembrane helix</keyword>
<keyword evidence="2" id="KW-0812">Transmembrane</keyword>
<gene>
    <name evidence="3" type="ORF">M501DRAFT_915519</name>
</gene>
<dbReference type="Proteomes" id="UP000799429">
    <property type="component" value="Unassembled WGS sequence"/>
</dbReference>
<dbReference type="AlphaFoldDB" id="A0A9P4VS92"/>
<feature type="transmembrane region" description="Helical" evidence="2">
    <location>
        <begin position="6"/>
        <end position="23"/>
    </location>
</feature>
<keyword evidence="2" id="KW-0472">Membrane</keyword>